<evidence type="ECO:0000313" key="2">
    <source>
        <dbReference type="EMBL" id="CAH8245100.1"/>
    </source>
</evidence>
<evidence type="ECO:0000259" key="1">
    <source>
        <dbReference type="Pfam" id="PF08281"/>
    </source>
</evidence>
<dbReference type="InterPro" id="IPR013324">
    <property type="entry name" value="RNA_pol_sigma_r3/r4-like"/>
</dbReference>
<accession>A0ABM9G0J8</accession>
<comment type="caution">
    <text evidence="2">The sequence shown here is derived from an EMBL/GenBank/DDBJ whole genome shotgun (WGS) entry which is preliminary data.</text>
</comment>
<dbReference type="Pfam" id="PF08281">
    <property type="entry name" value="Sigma70_r4_2"/>
    <property type="match status" value="1"/>
</dbReference>
<organism evidence="2 3">
    <name type="scientific">Paenibacillus melissococcoides</name>
    <dbReference type="NCBI Taxonomy" id="2912268"/>
    <lineage>
        <taxon>Bacteria</taxon>
        <taxon>Bacillati</taxon>
        <taxon>Bacillota</taxon>
        <taxon>Bacilli</taxon>
        <taxon>Bacillales</taxon>
        <taxon>Paenibacillaceae</taxon>
        <taxon>Paenibacillus</taxon>
    </lineage>
</organism>
<dbReference type="InterPro" id="IPR036388">
    <property type="entry name" value="WH-like_DNA-bd_sf"/>
</dbReference>
<keyword evidence="3" id="KW-1185">Reference proteome</keyword>
<sequence length="57" mass="6610">MDEHRILLVLYCFEECTYQEAAEILRIPEGTVKSRVNSAKKALKREVEAAERERDGD</sequence>
<dbReference type="Gene3D" id="1.10.10.10">
    <property type="entry name" value="Winged helix-like DNA-binding domain superfamily/Winged helix DNA-binding domain"/>
    <property type="match status" value="1"/>
</dbReference>
<dbReference type="SUPFAM" id="SSF88659">
    <property type="entry name" value="Sigma3 and sigma4 domains of RNA polymerase sigma factors"/>
    <property type="match status" value="1"/>
</dbReference>
<gene>
    <name evidence="2" type="ORF">WJ0W_002330</name>
</gene>
<dbReference type="InterPro" id="IPR013249">
    <property type="entry name" value="RNA_pol_sigma70_r4_t2"/>
</dbReference>
<dbReference type="RefSeq" id="WP_213430383.1">
    <property type="nucleotide sequence ID" value="NZ_AP031286.1"/>
</dbReference>
<name>A0ABM9G0J8_9BACL</name>
<dbReference type="EMBL" id="CALYLO010000002">
    <property type="protein sequence ID" value="CAH8245100.1"/>
    <property type="molecule type" value="Genomic_DNA"/>
</dbReference>
<protein>
    <recommendedName>
        <fullName evidence="1">RNA polymerase sigma factor 70 region 4 type 2 domain-containing protein</fullName>
    </recommendedName>
</protein>
<evidence type="ECO:0000313" key="3">
    <source>
        <dbReference type="Proteomes" id="UP001154322"/>
    </source>
</evidence>
<dbReference type="Proteomes" id="UP001154322">
    <property type="component" value="Unassembled WGS sequence"/>
</dbReference>
<feature type="domain" description="RNA polymerase sigma factor 70 region 4 type 2" evidence="1">
    <location>
        <begin position="5"/>
        <end position="43"/>
    </location>
</feature>
<proteinExistence type="predicted"/>
<reference evidence="2" key="1">
    <citation type="submission" date="2022-06" db="EMBL/GenBank/DDBJ databases">
        <authorList>
            <person name="Dietemann V."/>
            <person name="Ory F."/>
            <person name="Dainat B."/>
            <person name="Oberhansli S."/>
        </authorList>
    </citation>
    <scope>NUCLEOTIDE SEQUENCE</scope>
    <source>
        <strain evidence="2">Ena-SAMPLE-TAB-26-04-2022-14:26:32:270-5432</strain>
    </source>
</reference>